<sequence>MLNSATHQSHLALGRVKHTVPQPQKSWVSAAIEGLKSGRAAQHAYSHLRARGVPTQEAGRLVVDKYFGHKA</sequence>
<protein>
    <submittedName>
        <fullName evidence="1">Uncharacterized protein</fullName>
    </submittedName>
</protein>
<dbReference type="AlphaFoldDB" id="A0A0D6JB86"/>
<dbReference type="KEGG" id="fiy:BN1229_v1_0289"/>
<dbReference type="Proteomes" id="UP000033187">
    <property type="component" value="Chromosome 1"/>
</dbReference>
<dbReference type="OrthoDB" id="9803529at2"/>
<dbReference type="RefSeq" id="WP_139165299.1">
    <property type="nucleotide sequence ID" value="NZ_LN829118.1"/>
</dbReference>
<evidence type="ECO:0000313" key="1">
    <source>
        <dbReference type="EMBL" id="CPR15282.1"/>
    </source>
</evidence>
<organism evidence="1 2">
    <name type="scientific">Candidatus Filomicrobium marinum</name>
    <dbReference type="NCBI Taxonomy" id="1608628"/>
    <lineage>
        <taxon>Bacteria</taxon>
        <taxon>Pseudomonadati</taxon>
        <taxon>Pseudomonadota</taxon>
        <taxon>Alphaproteobacteria</taxon>
        <taxon>Hyphomicrobiales</taxon>
        <taxon>Hyphomicrobiaceae</taxon>
        <taxon>Filomicrobium</taxon>
    </lineage>
</organism>
<evidence type="ECO:0000313" key="2">
    <source>
        <dbReference type="Proteomes" id="UP000033187"/>
    </source>
</evidence>
<proteinExistence type="predicted"/>
<gene>
    <name evidence="1" type="ORF">YBN1229_v1_0289</name>
</gene>
<reference evidence="2" key="1">
    <citation type="submission" date="2015-02" db="EMBL/GenBank/DDBJ databases">
        <authorList>
            <person name="Chooi Y.-H."/>
        </authorList>
    </citation>
    <scope>NUCLEOTIDE SEQUENCE [LARGE SCALE GENOMIC DNA]</scope>
    <source>
        <strain evidence="2">strain Y</strain>
    </source>
</reference>
<accession>A0A0D6JB86</accession>
<name>A0A0D6JB86_9HYPH</name>
<keyword evidence="2" id="KW-1185">Reference proteome</keyword>
<dbReference type="EMBL" id="LN829119">
    <property type="protein sequence ID" value="CPR15282.1"/>
    <property type="molecule type" value="Genomic_DNA"/>
</dbReference>
<dbReference type="KEGG" id="fil:BN1229_v1_0284"/>